<comment type="caution">
    <text evidence="1">The sequence shown here is derived from an EMBL/GenBank/DDBJ whole genome shotgun (WGS) entry which is preliminary data.</text>
</comment>
<name>A0AAW0M030_QUESU</name>
<proteinExistence type="predicted"/>
<keyword evidence="2" id="KW-1185">Reference proteome</keyword>
<sequence length="65" mass="7621">MYLLSLEDLIALVASSNVYLIMDQIPKTEWLENVYLIMDQMVKNGLRLHSNSMASFFNLFDLFIF</sequence>
<protein>
    <submittedName>
        <fullName evidence="1">Uncharacterized protein</fullName>
    </submittedName>
</protein>
<evidence type="ECO:0000313" key="1">
    <source>
        <dbReference type="EMBL" id="KAK7856571.1"/>
    </source>
</evidence>
<dbReference type="AlphaFoldDB" id="A0AAW0M030"/>
<dbReference type="EMBL" id="PKMF04000035">
    <property type="protein sequence ID" value="KAK7856571.1"/>
    <property type="molecule type" value="Genomic_DNA"/>
</dbReference>
<dbReference type="Proteomes" id="UP000237347">
    <property type="component" value="Unassembled WGS sequence"/>
</dbReference>
<evidence type="ECO:0000313" key="2">
    <source>
        <dbReference type="Proteomes" id="UP000237347"/>
    </source>
</evidence>
<gene>
    <name evidence="1" type="ORF">CFP56_022634</name>
</gene>
<reference evidence="1 2" key="1">
    <citation type="journal article" date="2018" name="Sci. Data">
        <title>The draft genome sequence of cork oak.</title>
        <authorList>
            <person name="Ramos A.M."/>
            <person name="Usie A."/>
            <person name="Barbosa P."/>
            <person name="Barros P.M."/>
            <person name="Capote T."/>
            <person name="Chaves I."/>
            <person name="Simoes F."/>
            <person name="Abreu I."/>
            <person name="Carrasquinho I."/>
            <person name="Faro C."/>
            <person name="Guimaraes J.B."/>
            <person name="Mendonca D."/>
            <person name="Nobrega F."/>
            <person name="Rodrigues L."/>
            <person name="Saibo N.J.M."/>
            <person name="Varela M.C."/>
            <person name="Egas C."/>
            <person name="Matos J."/>
            <person name="Miguel C.M."/>
            <person name="Oliveira M.M."/>
            <person name="Ricardo C.P."/>
            <person name="Goncalves S."/>
        </authorList>
    </citation>
    <scope>NUCLEOTIDE SEQUENCE [LARGE SCALE GENOMIC DNA]</scope>
    <source>
        <strain evidence="2">cv. HL8</strain>
    </source>
</reference>
<accession>A0AAW0M030</accession>
<organism evidence="1 2">
    <name type="scientific">Quercus suber</name>
    <name type="common">Cork oak</name>
    <dbReference type="NCBI Taxonomy" id="58331"/>
    <lineage>
        <taxon>Eukaryota</taxon>
        <taxon>Viridiplantae</taxon>
        <taxon>Streptophyta</taxon>
        <taxon>Embryophyta</taxon>
        <taxon>Tracheophyta</taxon>
        <taxon>Spermatophyta</taxon>
        <taxon>Magnoliopsida</taxon>
        <taxon>eudicotyledons</taxon>
        <taxon>Gunneridae</taxon>
        <taxon>Pentapetalae</taxon>
        <taxon>rosids</taxon>
        <taxon>fabids</taxon>
        <taxon>Fagales</taxon>
        <taxon>Fagaceae</taxon>
        <taxon>Quercus</taxon>
    </lineage>
</organism>